<organism evidence="1 2">
    <name type="scientific">Syntrophomonas wolfei subsp. wolfei (strain DSM 2245B / Goettingen)</name>
    <dbReference type="NCBI Taxonomy" id="335541"/>
    <lineage>
        <taxon>Bacteria</taxon>
        <taxon>Bacillati</taxon>
        <taxon>Bacillota</taxon>
        <taxon>Clostridia</taxon>
        <taxon>Eubacteriales</taxon>
        <taxon>Syntrophomonadaceae</taxon>
        <taxon>Syntrophomonas</taxon>
    </lineage>
</organism>
<dbReference type="EMBL" id="CP000448">
    <property type="protein sequence ID" value="ABI69540.1"/>
    <property type="molecule type" value="Genomic_DNA"/>
</dbReference>
<dbReference type="eggNOG" id="ENOG50349CU">
    <property type="taxonomic scope" value="Bacteria"/>
</dbReference>
<gene>
    <name evidence="1" type="ordered locus">Swol_2249</name>
</gene>
<reference evidence="2" key="1">
    <citation type="journal article" date="2010" name="Environ. Microbiol.">
        <title>The genome of Syntrophomonas wolfei: new insights into syntrophic metabolism and biohydrogen production.</title>
        <authorList>
            <person name="Sieber J.R."/>
            <person name="Sims D.R."/>
            <person name="Han C."/>
            <person name="Kim E."/>
            <person name="Lykidis A."/>
            <person name="Lapidus A.L."/>
            <person name="McDonnald E."/>
            <person name="Rohlin L."/>
            <person name="Culley D.E."/>
            <person name="Gunsalus R."/>
            <person name="McInerney M.J."/>
        </authorList>
    </citation>
    <scope>NUCLEOTIDE SEQUENCE [LARGE SCALE GENOMIC DNA]</scope>
    <source>
        <strain evidence="2">DSM 2245B / Goettingen</strain>
    </source>
</reference>
<keyword evidence="2" id="KW-1185">Reference proteome</keyword>
<dbReference type="KEGG" id="swo:Swol_2249"/>
<proteinExistence type="predicted"/>
<dbReference type="Proteomes" id="UP000001968">
    <property type="component" value="Chromosome"/>
</dbReference>
<dbReference type="HOGENOM" id="CLU_2117515_0_0_9"/>
<dbReference type="AlphaFoldDB" id="Q0AUR4"/>
<sequence length="113" mass="13063">MHYQPEELAILRENLNSDVREIDEAGYCFIYIPGLNMPPGCAPEKTDALLCPMPHSGYTSRLFFKDRIQTVKQVNWNGEVFVLGHKWYAFSYQNIENMPMLDMVINHLRGLVA</sequence>
<protein>
    <submittedName>
        <fullName evidence="1">Uncharacterized protein</fullName>
    </submittedName>
</protein>
<evidence type="ECO:0000313" key="1">
    <source>
        <dbReference type="EMBL" id="ABI69540.1"/>
    </source>
</evidence>
<evidence type="ECO:0000313" key="2">
    <source>
        <dbReference type="Proteomes" id="UP000001968"/>
    </source>
</evidence>
<dbReference type="OrthoDB" id="8235808at2"/>
<dbReference type="RefSeq" id="WP_011641624.1">
    <property type="nucleotide sequence ID" value="NC_008346.1"/>
</dbReference>
<name>Q0AUR4_SYNWW</name>
<dbReference type="STRING" id="335541.Swol_2249"/>
<accession>Q0AUR4</accession>